<sequence>IYFNNTLDTRGFVNNGMIDAGEETIFYDLETEAPYLLRAVNNGEELEDFFYERPFSYDDLGEKTIIIDSPQL</sequence>
<dbReference type="Proteomes" id="UP001248819">
    <property type="component" value="Unassembled WGS sequence"/>
</dbReference>
<proteinExistence type="predicted"/>
<name>A0ABU3CWL4_9FLAO</name>
<comment type="caution">
    <text evidence="1">The sequence shown here is derived from an EMBL/GenBank/DDBJ whole genome shotgun (WGS) entry which is preliminary data.</text>
</comment>
<accession>A0ABU3CWL4</accession>
<protein>
    <submittedName>
        <fullName evidence="1">Uncharacterized protein</fullName>
    </submittedName>
</protein>
<organism evidence="1 2">
    <name type="scientific">Autumnicola edwardsiae</name>
    <dbReference type="NCBI Taxonomy" id="3075594"/>
    <lineage>
        <taxon>Bacteria</taxon>
        <taxon>Pseudomonadati</taxon>
        <taxon>Bacteroidota</taxon>
        <taxon>Flavobacteriia</taxon>
        <taxon>Flavobacteriales</taxon>
        <taxon>Flavobacteriaceae</taxon>
        <taxon>Autumnicola</taxon>
    </lineage>
</organism>
<evidence type="ECO:0000313" key="1">
    <source>
        <dbReference type="EMBL" id="MDT0650753.1"/>
    </source>
</evidence>
<reference evidence="1 2" key="1">
    <citation type="submission" date="2023-09" db="EMBL/GenBank/DDBJ databases">
        <authorList>
            <person name="Rey-Velasco X."/>
        </authorList>
    </citation>
    <scope>NUCLEOTIDE SEQUENCE [LARGE SCALE GENOMIC DNA]</scope>
    <source>
        <strain evidence="1 2">F297</strain>
    </source>
</reference>
<evidence type="ECO:0000313" key="2">
    <source>
        <dbReference type="Proteomes" id="UP001248819"/>
    </source>
</evidence>
<gene>
    <name evidence="1" type="ORF">RM529_11380</name>
</gene>
<feature type="non-terminal residue" evidence="1">
    <location>
        <position position="1"/>
    </location>
</feature>
<dbReference type="RefSeq" id="WP_311484921.1">
    <property type="nucleotide sequence ID" value="NZ_JAVRHP010000059.1"/>
</dbReference>
<dbReference type="EMBL" id="JAVRHP010000059">
    <property type="protein sequence ID" value="MDT0650753.1"/>
    <property type="molecule type" value="Genomic_DNA"/>
</dbReference>
<keyword evidence="2" id="KW-1185">Reference proteome</keyword>